<dbReference type="PROSITE" id="PS00136">
    <property type="entry name" value="SUBTILASE_ASP"/>
    <property type="match status" value="1"/>
</dbReference>
<dbReference type="InterPro" id="IPR036852">
    <property type="entry name" value="Peptidase_S8/S53_dom_sf"/>
</dbReference>
<dbReference type="RefSeq" id="WP_139065531.1">
    <property type="nucleotide sequence ID" value="NZ_CP040812.1"/>
</dbReference>
<dbReference type="InterPro" id="IPR037045">
    <property type="entry name" value="S8pro/Inhibitor_I9_sf"/>
</dbReference>
<dbReference type="Proteomes" id="UP000309016">
    <property type="component" value="Chromosome"/>
</dbReference>
<dbReference type="PROSITE" id="PS51892">
    <property type="entry name" value="SUBTILASE"/>
    <property type="match status" value="1"/>
</dbReference>
<comment type="similarity">
    <text evidence="1 5 6">Belongs to the peptidase S8 family.</text>
</comment>
<evidence type="ECO:0000259" key="7">
    <source>
        <dbReference type="PROSITE" id="PS50093"/>
    </source>
</evidence>
<dbReference type="InterPro" id="IPR023827">
    <property type="entry name" value="Peptidase_S8_Asp-AS"/>
</dbReference>
<evidence type="ECO:0000313" key="9">
    <source>
        <dbReference type="Proteomes" id="UP000309016"/>
    </source>
</evidence>
<evidence type="ECO:0000256" key="3">
    <source>
        <dbReference type="ARBA" id="ARBA00022801"/>
    </source>
</evidence>
<dbReference type="Pfam" id="PF00082">
    <property type="entry name" value="Peptidase_S8"/>
    <property type="match status" value="1"/>
</dbReference>
<evidence type="ECO:0000256" key="6">
    <source>
        <dbReference type="RuleBase" id="RU003355"/>
    </source>
</evidence>
<proteinExistence type="inferred from homology"/>
<dbReference type="GO" id="GO:0004252">
    <property type="term" value="F:serine-type endopeptidase activity"/>
    <property type="evidence" value="ECO:0007669"/>
    <property type="project" value="UniProtKB-UniRule"/>
</dbReference>
<dbReference type="FunFam" id="3.40.50.200:FF:000014">
    <property type="entry name" value="Proteinase K"/>
    <property type="match status" value="1"/>
</dbReference>
<dbReference type="InterPro" id="IPR035986">
    <property type="entry name" value="PKD_dom_sf"/>
</dbReference>
<dbReference type="CDD" id="cd00146">
    <property type="entry name" value="PKD"/>
    <property type="match status" value="1"/>
</dbReference>
<dbReference type="OrthoDB" id="9798386at2"/>
<dbReference type="FunFam" id="2.60.40.10:FF:000270">
    <property type="entry name" value="Cell surface protein"/>
    <property type="match status" value="1"/>
</dbReference>
<feature type="active site" description="Charge relay system" evidence="5">
    <location>
        <position position="362"/>
    </location>
</feature>
<dbReference type="Pfam" id="PF18911">
    <property type="entry name" value="PKD_4"/>
    <property type="match status" value="1"/>
</dbReference>
<name>A0A5B7X0S8_9FLAO</name>
<dbReference type="PROSITE" id="PS00137">
    <property type="entry name" value="SUBTILASE_HIS"/>
    <property type="match status" value="1"/>
</dbReference>
<dbReference type="SMART" id="SM00089">
    <property type="entry name" value="PKD"/>
    <property type="match status" value="1"/>
</dbReference>
<dbReference type="EMBL" id="CP040812">
    <property type="protein sequence ID" value="QCY68947.1"/>
    <property type="molecule type" value="Genomic_DNA"/>
</dbReference>
<dbReference type="PROSITE" id="PS50093">
    <property type="entry name" value="PKD"/>
    <property type="match status" value="1"/>
</dbReference>
<dbReference type="InterPro" id="IPR015500">
    <property type="entry name" value="Peptidase_S8_subtilisin-rel"/>
</dbReference>
<dbReference type="KEGG" id="afla:FHG64_05750"/>
<organism evidence="8 9">
    <name type="scientific">Antarcticibacterium flavum</name>
    <dbReference type="NCBI Taxonomy" id="2058175"/>
    <lineage>
        <taxon>Bacteria</taxon>
        <taxon>Pseudomonadati</taxon>
        <taxon>Bacteroidota</taxon>
        <taxon>Flavobacteriia</taxon>
        <taxon>Flavobacteriales</taxon>
        <taxon>Flavobacteriaceae</taxon>
        <taxon>Antarcticibacterium</taxon>
    </lineage>
</organism>
<dbReference type="PANTHER" id="PTHR43806">
    <property type="entry name" value="PEPTIDASE S8"/>
    <property type="match status" value="1"/>
</dbReference>
<dbReference type="Gene3D" id="2.60.40.10">
    <property type="entry name" value="Immunoglobulins"/>
    <property type="match status" value="1"/>
</dbReference>
<dbReference type="SUPFAM" id="SSF49299">
    <property type="entry name" value="PKD domain"/>
    <property type="match status" value="1"/>
</dbReference>
<dbReference type="InterPro" id="IPR023828">
    <property type="entry name" value="Peptidase_S8_Ser-AS"/>
</dbReference>
<keyword evidence="3 5" id="KW-0378">Hydrolase</keyword>
<dbReference type="GO" id="GO:0006508">
    <property type="term" value="P:proteolysis"/>
    <property type="evidence" value="ECO:0007669"/>
    <property type="project" value="UniProtKB-KW"/>
</dbReference>
<keyword evidence="4 5" id="KW-0720">Serine protease</keyword>
<evidence type="ECO:0000313" key="8">
    <source>
        <dbReference type="EMBL" id="QCY68947.1"/>
    </source>
</evidence>
<evidence type="ECO:0000256" key="5">
    <source>
        <dbReference type="PROSITE-ProRule" id="PRU01240"/>
    </source>
</evidence>
<accession>A0A5B7X0S8</accession>
<feature type="active site" description="Charge relay system" evidence="5">
    <location>
        <position position="205"/>
    </location>
</feature>
<dbReference type="InterPro" id="IPR010259">
    <property type="entry name" value="S8pro/Inhibitor_I9"/>
</dbReference>
<dbReference type="PANTHER" id="PTHR43806:SF11">
    <property type="entry name" value="CEREVISIN-RELATED"/>
    <property type="match status" value="1"/>
</dbReference>
<dbReference type="Pfam" id="PF05922">
    <property type="entry name" value="Inhibitor_I9"/>
    <property type="match status" value="1"/>
</dbReference>
<dbReference type="PROSITE" id="PS00138">
    <property type="entry name" value="SUBTILASE_SER"/>
    <property type="match status" value="1"/>
</dbReference>
<evidence type="ECO:0000256" key="1">
    <source>
        <dbReference type="ARBA" id="ARBA00011073"/>
    </source>
</evidence>
<dbReference type="PRINTS" id="PR00723">
    <property type="entry name" value="SUBTILISIN"/>
</dbReference>
<evidence type="ECO:0000256" key="2">
    <source>
        <dbReference type="ARBA" id="ARBA00022670"/>
    </source>
</evidence>
<dbReference type="GO" id="GO:0005615">
    <property type="term" value="C:extracellular space"/>
    <property type="evidence" value="ECO:0007669"/>
    <property type="project" value="TreeGrafter"/>
</dbReference>
<protein>
    <submittedName>
        <fullName evidence="8">PKD domain-containing protein</fullName>
    </submittedName>
</protein>
<dbReference type="InterPro" id="IPR022398">
    <property type="entry name" value="Peptidase_S8_His-AS"/>
</dbReference>
<dbReference type="CDD" id="cd04077">
    <property type="entry name" value="Peptidases_S8_PCSK9_ProteinaseK_like"/>
    <property type="match status" value="1"/>
</dbReference>
<dbReference type="Gene3D" id="3.30.70.80">
    <property type="entry name" value="Peptidase S8 propeptide/proteinase inhibitor I9"/>
    <property type="match status" value="1"/>
</dbReference>
<dbReference type="AlphaFoldDB" id="A0A5B7X0S8"/>
<evidence type="ECO:0000256" key="4">
    <source>
        <dbReference type="ARBA" id="ARBA00022825"/>
    </source>
</evidence>
<dbReference type="PROSITE" id="PS51257">
    <property type="entry name" value="PROKAR_LIPOPROTEIN"/>
    <property type="match status" value="1"/>
</dbReference>
<sequence length="695" mass="74794">MGHKQLIFFKRIVLVFAGVFLITSCSEEPLFEEQEIIQTENQAAADTTLIEGHYIVVISKDPASKDSRAAEILEQVTAELSKQQGAKINTTYKNALSGFAAELTEKQVKELRKDDRVLIVENDRQVYLHNEPVVQEASSWGLDRVDQRQAELDRAYVYTATGKGVTAYVIDTGMRISHDEFGGRAVLGPDFVQEDGDEGADCYGHGTPVAGIIGGINYGVAKDINLVSIKVFTCAGGSPESRILQALDWVQLNASPPAVVNASFGYYASEAMDLAFENVLDSGIHFAASAGNTDEDACIYSPARIPGVVTAGASDIENNIAEFSYIRGSNYGDCVDIFAPGHQTKTASASDDFSSRFFSGTSAAAPYVSGVIALYLEVFPDATPSEVQAALKENATPNAISGVPSGTNDLIYSLWETVEFTPPTPPDLNLRLLGQRIKGTNYLNLYWDPTEAKYINVYIDGVTHKVFIDGVPSPFPHENDGYTQIRMENNKKNITHIIKICEVGYNNCSEEIAVVYGDGSDDGGETPNEAPNAGFTYSADLLNVQFTDTSTDPDGSVVAWSWNFGDGQTSTAQNPSHTFSAEGTYSVTLTVTDDTGDTGSTSQNITVSAEEPVPGDINLTGTGSKVKGRWTSDLTWTPAGTSSHVDIYRNNTLIATVDNSGNYTDATNFNGSGSLTYQVCEAGSTTCSNEITLIF</sequence>
<dbReference type="Gene3D" id="3.40.50.200">
    <property type="entry name" value="Peptidase S8/S53 domain"/>
    <property type="match status" value="1"/>
</dbReference>
<dbReference type="InterPro" id="IPR022409">
    <property type="entry name" value="PKD/Chitinase_dom"/>
</dbReference>
<dbReference type="InterPro" id="IPR050131">
    <property type="entry name" value="Peptidase_S8_subtilisin-like"/>
</dbReference>
<dbReference type="InterPro" id="IPR034193">
    <property type="entry name" value="PCSK9_ProteinaseK-like"/>
</dbReference>
<gene>
    <name evidence="8" type="ORF">FHG64_05750</name>
</gene>
<dbReference type="InterPro" id="IPR000601">
    <property type="entry name" value="PKD_dom"/>
</dbReference>
<reference evidence="8 9" key="1">
    <citation type="submission" date="2019-06" db="EMBL/GenBank/DDBJ databases">
        <title>Complete genome sequence of Antarcticibacterium flavum KCTC 52984T from an Antarctic marine sediment.</title>
        <authorList>
            <person name="Lee Y.M."/>
            <person name="Shin S.C."/>
        </authorList>
    </citation>
    <scope>NUCLEOTIDE SEQUENCE [LARGE SCALE GENOMIC DNA]</scope>
    <source>
        <strain evidence="8 9">KCTC 52984</strain>
    </source>
</reference>
<keyword evidence="2 5" id="KW-0645">Protease</keyword>
<feature type="domain" description="PKD" evidence="7">
    <location>
        <begin position="527"/>
        <end position="610"/>
    </location>
</feature>
<keyword evidence="9" id="KW-1185">Reference proteome</keyword>
<dbReference type="InterPro" id="IPR000209">
    <property type="entry name" value="Peptidase_S8/S53_dom"/>
</dbReference>
<dbReference type="SUPFAM" id="SSF52743">
    <property type="entry name" value="Subtilisin-like"/>
    <property type="match status" value="1"/>
</dbReference>
<dbReference type="InterPro" id="IPR013783">
    <property type="entry name" value="Ig-like_fold"/>
</dbReference>
<feature type="active site" description="Charge relay system" evidence="5">
    <location>
        <position position="171"/>
    </location>
</feature>